<feature type="non-terminal residue" evidence="12">
    <location>
        <position position="1"/>
    </location>
</feature>
<organism evidence="12 13">
    <name type="scientific">Vibrio anguillarum</name>
    <name type="common">Listonella anguillarum</name>
    <dbReference type="NCBI Taxonomy" id="55601"/>
    <lineage>
        <taxon>Bacteria</taxon>
        <taxon>Pseudomonadati</taxon>
        <taxon>Pseudomonadota</taxon>
        <taxon>Gammaproteobacteria</taxon>
        <taxon>Vibrionales</taxon>
        <taxon>Vibrionaceae</taxon>
        <taxon>Vibrio</taxon>
    </lineage>
</organism>
<dbReference type="EMBL" id="SCLC01001468">
    <property type="protein sequence ID" value="MBF4437911.1"/>
    <property type="molecule type" value="Genomic_DNA"/>
</dbReference>
<feature type="domain" description="Cytochrome b/b6 C-terminal region profile" evidence="11">
    <location>
        <begin position="1"/>
        <end position="105"/>
    </location>
</feature>
<dbReference type="PANTHER" id="PTHR19271:SF16">
    <property type="entry name" value="CYTOCHROME B"/>
    <property type="match status" value="1"/>
</dbReference>
<keyword evidence="3" id="KW-0349">Heme</keyword>
<dbReference type="PANTHER" id="PTHR19271">
    <property type="entry name" value="CYTOCHROME B"/>
    <property type="match status" value="1"/>
</dbReference>
<keyword evidence="9 10" id="KW-0472">Membrane</keyword>
<dbReference type="GO" id="GO:0046872">
    <property type="term" value="F:metal ion binding"/>
    <property type="evidence" value="ECO:0007669"/>
    <property type="project" value="UniProtKB-KW"/>
</dbReference>
<evidence type="ECO:0000256" key="8">
    <source>
        <dbReference type="ARBA" id="ARBA00023004"/>
    </source>
</evidence>
<feature type="transmembrane region" description="Helical" evidence="10">
    <location>
        <begin position="70"/>
        <end position="89"/>
    </location>
</feature>
<dbReference type="InterPro" id="IPR027387">
    <property type="entry name" value="Cytb/b6-like_sf"/>
</dbReference>
<keyword evidence="4 10" id="KW-0812">Transmembrane</keyword>
<evidence type="ECO:0000256" key="4">
    <source>
        <dbReference type="ARBA" id="ARBA00022692"/>
    </source>
</evidence>
<keyword evidence="5" id="KW-0479">Metal-binding</keyword>
<accession>A0AAW4BNT0</accession>
<evidence type="ECO:0000256" key="7">
    <source>
        <dbReference type="ARBA" id="ARBA00022989"/>
    </source>
</evidence>
<evidence type="ECO:0000256" key="1">
    <source>
        <dbReference type="ARBA" id="ARBA00004141"/>
    </source>
</evidence>
<sequence length="105" mass="11847">PNFEAANPLKTPEHIAPVWYFTPFYAILRAVPDKLIGVIAMGASIVVLFLLPWLDRCKVRSYRYRSKFHLFNIIQFTICFIALGVLGALPATPTYTLMAQIFSLG</sequence>
<comment type="caution">
    <text evidence="12">The sequence shown here is derived from an EMBL/GenBank/DDBJ whole genome shotgun (WGS) entry which is preliminary data.</text>
</comment>
<evidence type="ECO:0000256" key="9">
    <source>
        <dbReference type="ARBA" id="ARBA00023136"/>
    </source>
</evidence>
<keyword evidence="2" id="KW-0813">Transport</keyword>
<keyword evidence="7 10" id="KW-1133">Transmembrane helix</keyword>
<keyword evidence="8" id="KW-0408">Iron</keyword>
<gene>
    <name evidence="12" type="ORF">ERJ77_26200</name>
</gene>
<dbReference type="SUPFAM" id="SSF81648">
    <property type="entry name" value="a domain/subunit of cytochrome bc1 complex (Ubiquinol-cytochrome c reductase)"/>
    <property type="match status" value="1"/>
</dbReference>
<comment type="subcellular location">
    <subcellularLocation>
        <location evidence="1">Membrane</location>
        <topology evidence="1">Multi-pass membrane protein</topology>
    </subcellularLocation>
</comment>
<keyword evidence="6" id="KW-0249">Electron transport</keyword>
<dbReference type="InterPro" id="IPR005798">
    <property type="entry name" value="Cyt_b/b6_C"/>
</dbReference>
<dbReference type="GO" id="GO:0016020">
    <property type="term" value="C:membrane"/>
    <property type="evidence" value="ECO:0007669"/>
    <property type="project" value="UniProtKB-SubCell"/>
</dbReference>
<evidence type="ECO:0000256" key="3">
    <source>
        <dbReference type="ARBA" id="ARBA00022617"/>
    </source>
</evidence>
<dbReference type="PROSITE" id="PS51003">
    <property type="entry name" value="CYTB_CTER"/>
    <property type="match status" value="1"/>
</dbReference>
<name>A0AAW4BNT0_VIBAN</name>
<dbReference type="Pfam" id="PF00032">
    <property type="entry name" value="Cytochrom_B_C"/>
    <property type="match status" value="1"/>
</dbReference>
<evidence type="ECO:0000259" key="11">
    <source>
        <dbReference type="PROSITE" id="PS51003"/>
    </source>
</evidence>
<evidence type="ECO:0000256" key="2">
    <source>
        <dbReference type="ARBA" id="ARBA00022448"/>
    </source>
</evidence>
<dbReference type="Proteomes" id="UP000786185">
    <property type="component" value="Unassembled WGS sequence"/>
</dbReference>
<evidence type="ECO:0000313" key="12">
    <source>
        <dbReference type="EMBL" id="MBF4437911.1"/>
    </source>
</evidence>
<dbReference type="Gene3D" id="1.20.810.10">
    <property type="entry name" value="Cytochrome Bc1 Complex, Chain C"/>
    <property type="match status" value="1"/>
</dbReference>
<evidence type="ECO:0000256" key="6">
    <source>
        <dbReference type="ARBA" id="ARBA00022982"/>
    </source>
</evidence>
<evidence type="ECO:0000256" key="10">
    <source>
        <dbReference type="SAM" id="Phobius"/>
    </source>
</evidence>
<protein>
    <submittedName>
        <fullName evidence="12">Cytochrome b</fullName>
    </submittedName>
</protein>
<evidence type="ECO:0000256" key="5">
    <source>
        <dbReference type="ARBA" id="ARBA00022723"/>
    </source>
</evidence>
<reference evidence="12" key="1">
    <citation type="journal article" date="2021" name="PeerJ">
        <title>Analysis of 44 Vibrio anguillarum genomes reveals high genetic diversity.</title>
        <authorList>
            <person name="Hansen M.J."/>
            <person name="Dalsgaard I."/>
        </authorList>
    </citation>
    <scope>NUCLEOTIDE SEQUENCE</scope>
    <source>
        <strain evidence="12">850617-1/1</strain>
    </source>
</reference>
<proteinExistence type="predicted"/>
<evidence type="ECO:0000313" key="13">
    <source>
        <dbReference type="Proteomes" id="UP000786185"/>
    </source>
</evidence>
<dbReference type="AlphaFoldDB" id="A0AAW4BNT0"/>
<dbReference type="GO" id="GO:0009055">
    <property type="term" value="F:electron transfer activity"/>
    <property type="evidence" value="ECO:0007669"/>
    <property type="project" value="InterPro"/>
</dbReference>
<dbReference type="GO" id="GO:0016491">
    <property type="term" value="F:oxidoreductase activity"/>
    <property type="evidence" value="ECO:0007669"/>
    <property type="project" value="InterPro"/>
</dbReference>
<feature type="transmembrane region" description="Helical" evidence="10">
    <location>
        <begin position="35"/>
        <end position="54"/>
    </location>
</feature>
<feature type="non-terminal residue" evidence="12">
    <location>
        <position position="105"/>
    </location>
</feature>
<dbReference type="InterPro" id="IPR036150">
    <property type="entry name" value="Cyt_b/b6_C_sf"/>
</dbReference>